<feature type="binding site" evidence="6">
    <location>
        <position position="229"/>
    </location>
    <ligand>
        <name>Mg(2+)</name>
        <dbReference type="ChEBI" id="CHEBI:18420"/>
    </ligand>
</feature>
<feature type="binding site" evidence="6">
    <location>
        <position position="204"/>
    </location>
    <ligand>
        <name>Mg(2+)</name>
        <dbReference type="ChEBI" id="CHEBI:18420"/>
    </ligand>
</feature>
<keyword evidence="3 6" id="KW-0460">Magnesium</keyword>
<gene>
    <name evidence="9" type="ORF">A4R26_04770</name>
</gene>
<dbReference type="InterPro" id="IPR018110">
    <property type="entry name" value="Mandel_Rmase/mucon_lact_enz_CS"/>
</dbReference>
<dbReference type="SUPFAM" id="SSF54826">
    <property type="entry name" value="Enolase N-terminal domain-like"/>
    <property type="match status" value="1"/>
</dbReference>
<proteinExistence type="inferred from homology"/>
<sequence>MKVAYKTINLPFRYPFTISKGTKTHQPSLIVQLEFRGHVGYGEAPAITYYNIPVEKMAADLEQKKMFVEKFAFTDPERYWHYLHHLYPQNNFLVCALDIAAWDMYGKLRQQPLYKLWGLDMQQAPATDYTIGIDTIEKMVAKMQEKPWPIYKIKLGTDQDIEIVTALRKHTNAILRVDANAAWTVDEALEKLPALKELGVEFVEQPLAKDDWEGMKRLYNESPLPLIADESCVLEGDVQKCHGHFHGINIKLTKCSGITPARRMIANARSLGMKVMVGSMNESTVGSAAIAHLNPLLDYVDMDGPLLLAEDIATGLQFDNGKVTCSDAPGLGIAIKDATLFQ</sequence>
<evidence type="ECO:0000256" key="1">
    <source>
        <dbReference type="ARBA" id="ARBA00008031"/>
    </source>
</evidence>
<feature type="active site" description="Proton acceptor; specific for (S)-substrate epimerization" evidence="5">
    <location>
        <position position="251"/>
    </location>
</feature>
<dbReference type="GO" id="GO:0009063">
    <property type="term" value="P:amino acid catabolic process"/>
    <property type="evidence" value="ECO:0007669"/>
    <property type="project" value="InterPro"/>
</dbReference>
<dbReference type="OrthoDB" id="9775391at2"/>
<organism evidence="9 10">
    <name type="scientific">Niastella populi</name>
    <dbReference type="NCBI Taxonomy" id="550983"/>
    <lineage>
        <taxon>Bacteria</taxon>
        <taxon>Pseudomonadati</taxon>
        <taxon>Bacteroidota</taxon>
        <taxon>Chitinophagia</taxon>
        <taxon>Chitinophagales</taxon>
        <taxon>Chitinophagaceae</taxon>
        <taxon>Niastella</taxon>
    </lineage>
</organism>
<evidence type="ECO:0000313" key="9">
    <source>
        <dbReference type="EMBL" id="OQP56475.1"/>
    </source>
</evidence>
<evidence type="ECO:0000256" key="4">
    <source>
        <dbReference type="ARBA" id="ARBA00023235"/>
    </source>
</evidence>
<name>A0A1V9FDM7_9BACT</name>
<protein>
    <recommendedName>
        <fullName evidence="7">Dipeptide epimerase</fullName>
        <ecNumber evidence="7">5.1.1.-</ecNumber>
    </recommendedName>
</protein>
<dbReference type="InterPro" id="IPR036849">
    <property type="entry name" value="Enolase-like_C_sf"/>
</dbReference>
<dbReference type="InterPro" id="IPR034593">
    <property type="entry name" value="DgoD-like"/>
</dbReference>
<dbReference type="Gene3D" id="3.20.20.120">
    <property type="entry name" value="Enolase-like C-terminal domain"/>
    <property type="match status" value="1"/>
</dbReference>
<dbReference type="Pfam" id="PF13378">
    <property type="entry name" value="MR_MLE_C"/>
    <property type="match status" value="1"/>
</dbReference>
<evidence type="ECO:0000256" key="2">
    <source>
        <dbReference type="ARBA" id="ARBA00022723"/>
    </source>
</evidence>
<comment type="similarity">
    <text evidence="1 7">Belongs to the mandelate racemase/muconate lactonizing enzyme family.</text>
</comment>
<keyword evidence="10" id="KW-1185">Reference proteome</keyword>
<dbReference type="PROSITE" id="PS00909">
    <property type="entry name" value="MR_MLE_2"/>
    <property type="match status" value="1"/>
</dbReference>
<dbReference type="RefSeq" id="WP_081168612.1">
    <property type="nucleotide sequence ID" value="NZ_LWBP01000199.1"/>
</dbReference>
<dbReference type="InterPro" id="IPR013341">
    <property type="entry name" value="Mandelate_racemase_N_dom"/>
</dbReference>
<keyword evidence="2 6" id="KW-0479">Metal-binding</keyword>
<dbReference type="SUPFAM" id="SSF51604">
    <property type="entry name" value="Enolase C-terminal domain-like"/>
    <property type="match status" value="1"/>
</dbReference>
<dbReference type="GO" id="GO:0016855">
    <property type="term" value="F:racemase and epimerase activity, acting on amino acids and derivatives"/>
    <property type="evidence" value="ECO:0007669"/>
    <property type="project" value="UniProtKB-UniRule"/>
</dbReference>
<comment type="caution">
    <text evidence="9">The sequence shown here is derived from an EMBL/GenBank/DDBJ whole genome shotgun (WGS) entry which is preliminary data.</text>
</comment>
<evidence type="ECO:0000256" key="3">
    <source>
        <dbReference type="ARBA" id="ARBA00022842"/>
    </source>
</evidence>
<dbReference type="InterPro" id="IPR013342">
    <property type="entry name" value="Mandelate_racemase_C"/>
</dbReference>
<dbReference type="EMBL" id="LWBP01000199">
    <property type="protein sequence ID" value="OQP56475.1"/>
    <property type="molecule type" value="Genomic_DNA"/>
</dbReference>
<dbReference type="STRING" id="550983.A4R26_04770"/>
<dbReference type="Gene3D" id="3.30.390.10">
    <property type="entry name" value="Enolase-like, N-terminal domain"/>
    <property type="match status" value="1"/>
</dbReference>
<keyword evidence="4 7" id="KW-0413">Isomerase</keyword>
<dbReference type="GO" id="GO:0000287">
    <property type="term" value="F:magnesium ion binding"/>
    <property type="evidence" value="ECO:0007669"/>
    <property type="project" value="UniProtKB-ARBA"/>
</dbReference>
<reference evidence="10" key="1">
    <citation type="submission" date="2016-04" db="EMBL/GenBank/DDBJ databases">
        <authorList>
            <person name="Chen L."/>
            <person name="Zhuang W."/>
            <person name="Wang G."/>
        </authorList>
    </citation>
    <scope>NUCLEOTIDE SEQUENCE [LARGE SCALE GENOMIC DNA]</scope>
    <source>
        <strain evidence="10">208</strain>
    </source>
</reference>
<evidence type="ECO:0000256" key="5">
    <source>
        <dbReference type="PIRSR" id="PIRSR634603-1"/>
    </source>
</evidence>
<accession>A0A1V9FDM7</accession>
<dbReference type="PANTHER" id="PTHR48080">
    <property type="entry name" value="D-GALACTONATE DEHYDRATASE-RELATED"/>
    <property type="match status" value="1"/>
</dbReference>
<comment type="cofactor">
    <cofactor evidence="6 7">
        <name>Mg(2+)</name>
        <dbReference type="ChEBI" id="CHEBI:18420"/>
    </cofactor>
    <text evidence="6 7">Binds 1 Mg(2+) ion per subunit.</text>
</comment>
<dbReference type="InterPro" id="IPR029017">
    <property type="entry name" value="Enolase-like_N"/>
</dbReference>
<dbReference type="SFLD" id="SFLDG00180">
    <property type="entry name" value="muconate_cycloisomerase"/>
    <property type="match status" value="1"/>
</dbReference>
<evidence type="ECO:0000259" key="8">
    <source>
        <dbReference type="SMART" id="SM00922"/>
    </source>
</evidence>
<dbReference type="PANTHER" id="PTHR48080:SF3">
    <property type="entry name" value="ENOLASE SUPERFAMILY MEMBER DDB_G0284701"/>
    <property type="match status" value="1"/>
</dbReference>
<dbReference type="AlphaFoldDB" id="A0A1V9FDM7"/>
<evidence type="ECO:0000256" key="6">
    <source>
        <dbReference type="PIRSR" id="PIRSR634603-3"/>
    </source>
</evidence>
<dbReference type="Proteomes" id="UP000192276">
    <property type="component" value="Unassembled WGS sequence"/>
</dbReference>
<dbReference type="SMART" id="SM00922">
    <property type="entry name" value="MR_MLE"/>
    <property type="match status" value="1"/>
</dbReference>
<dbReference type="InterPro" id="IPR034603">
    <property type="entry name" value="Dipeptide_epimerase"/>
</dbReference>
<dbReference type="EC" id="5.1.1.-" evidence="7"/>
<feature type="active site" description="Proton acceptor; specific for (R)-substrate epimerization" evidence="5">
    <location>
        <position position="154"/>
    </location>
</feature>
<dbReference type="SFLD" id="SFLDS00001">
    <property type="entry name" value="Enolase"/>
    <property type="match status" value="1"/>
</dbReference>
<feature type="domain" description="Mandelate racemase/muconate lactonizing enzyme C-terminal" evidence="8">
    <location>
        <begin position="136"/>
        <end position="225"/>
    </location>
</feature>
<evidence type="ECO:0000313" key="10">
    <source>
        <dbReference type="Proteomes" id="UP000192276"/>
    </source>
</evidence>
<dbReference type="SFLD" id="SFLDF00009">
    <property type="entry name" value="o-succinylbenzoate_synthase"/>
    <property type="match status" value="1"/>
</dbReference>
<dbReference type="InterPro" id="IPR029065">
    <property type="entry name" value="Enolase_C-like"/>
</dbReference>
<feature type="binding site" evidence="6">
    <location>
        <position position="178"/>
    </location>
    <ligand>
        <name>Mg(2+)</name>
        <dbReference type="ChEBI" id="CHEBI:18420"/>
    </ligand>
</feature>
<dbReference type="CDD" id="cd03319">
    <property type="entry name" value="L-Ala-DL-Glu_epimerase"/>
    <property type="match status" value="1"/>
</dbReference>
<evidence type="ECO:0000256" key="7">
    <source>
        <dbReference type="RuleBase" id="RU366006"/>
    </source>
</evidence>
<dbReference type="Pfam" id="PF02746">
    <property type="entry name" value="MR_MLE_N"/>
    <property type="match status" value="1"/>
</dbReference>